<keyword evidence="3" id="KW-1185">Reference proteome</keyword>
<evidence type="ECO:0000313" key="3">
    <source>
        <dbReference type="Proteomes" id="UP000749293"/>
    </source>
</evidence>
<organism evidence="2 3">
    <name type="scientific">Geosmithia morbida</name>
    <dbReference type="NCBI Taxonomy" id="1094350"/>
    <lineage>
        <taxon>Eukaryota</taxon>
        <taxon>Fungi</taxon>
        <taxon>Dikarya</taxon>
        <taxon>Ascomycota</taxon>
        <taxon>Pezizomycotina</taxon>
        <taxon>Sordariomycetes</taxon>
        <taxon>Hypocreomycetidae</taxon>
        <taxon>Hypocreales</taxon>
        <taxon>Bionectriaceae</taxon>
        <taxon>Geosmithia</taxon>
    </lineage>
</organism>
<dbReference type="Proteomes" id="UP000749293">
    <property type="component" value="Unassembled WGS sequence"/>
</dbReference>
<evidence type="ECO:0000256" key="1">
    <source>
        <dbReference type="SAM" id="MobiDB-lite"/>
    </source>
</evidence>
<feature type="region of interest" description="Disordered" evidence="1">
    <location>
        <begin position="89"/>
        <end position="137"/>
    </location>
</feature>
<dbReference type="RefSeq" id="XP_035320452.1">
    <property type="nucleotide sequence ID" value="XM_035463621.1"/>
</dbReference>
<sequence>MKPATPSKLRRSDLPTAMSEQLSICEVEMNGLYDYSSLTPSQMTFDHHLQHIYAADPSAQYAEYAPFAAAPSPGGLSLYGADDVNGMPSSGLSTASADSSAAGSPQSNPVGMTQDWSGQGQQQQQQMHHNQHPGIVGNDYVSPADFGGAPAYATLDESMAVTFDFGQHQPKGFVGKTVTFLI</sequence>
<reference evidence="2" key="1">
    <citation type="submission" date="2020-03" db="EMBL/GenBank/DDBJ databases">
        <title>Site-based positive gene gene selection in Geosmithia morbida across the United States reveals a broad range of putative effectors and factors for local host and environmental adapation.</title>
        <authorList>
            <person name="Onufrak A."/>
            <person name="Murdoch R.W."/>
            <person name="Gazis R."/>
            <person name="Huff M."/>
            <person name="Staton M."/>
            <person name="Klingeman W."/>
            <person name="Hadziabdic D."/>
        </authorList>
    </citation>
    <scope>NUCLEOTIDE SEQUENCE</scope>
    <source>
        <strain evidence="2">1262</strain>
    </source>
</reference>
<accession>A0A9P4YS75</accession>
<feature type="compositionally biased region" description="Polar residues" evidence="1">
    <location>
        <begin position="108"/>
        <end position="117"/>
    </location>
</feature>
<feature type="compositionally biased region" description="Low complexity" evidence="1">
    <location>
        <begin position="89"/>
        <end position="107"/>
    </location>
</feature>
<dbReference type="GeneID" id="55967869"/>
<gene>
    <name evidence="2" type="ORF">GMORB2_1639</name>
</gene>
<comment type="caution">
    <text evidence="2">The sequence shown here is derived from an EMBL/GenBank/DDBJ whole genome shotgun (WGS) entry which is preliminary data.</text>
</comment>
<proteinExistence type="predicted"/>
<dbReference type="AlphaFoldDB" id="A0A9P4YS75"/>
<dbReference type="EMBL" id="JAANYQ010000011">
    <property type="protein sequence ID" value="KAF4121800.1"/>
    <property type="molecule type" value="Genomic_DNA"/>
</dbReference>
<evidence type="ECO:0000313" key="2">
    <source>
        <dbReference type="EMBL" id="KAF4121800.1"/>
    </source>
</evidence>
<protein>
    <submittedName>
        <fullName evidence="2">Uncharacterized protein</fullName>
    </submittedName>
</protein>
<name>A0A9P4YS75_9HYPO</name>